<feature type="binding site" evidence="13">
    <location>
        <position position="113"/>
    </location>
    <ligand>
        <name>[4Fe-4S] cluster</name>
        <dbReference type="ChEBI" id="CHEBI:49883"/>
        <note>4Fe-4S-S-AdoMet</note>
    </ligand>
</feature>
<comment type="subcellular location">
    <subcellularLocation>
        <location evidence="1 13">Cytoplasm</location>
    </subcellularLocation>
</comment>
<keyword evidence="16" id="KW-1185">Reference proteome</keyword>
<comment type="catalytic activity">
    <reaction evidence="13">
        <text>adenosine(2503) in 23S rRNA + 2 reduced [2Fe-2S]-[ferredoxin] + 2 S-adenosyl-L-methionine = 2-methyladenosine(2503) in 23S rRNA + 5'-deoxyadenosine + L-methionine + 2 oxidized [2Fe-2S]-[ferredoxin] + S-adenosyl-L-homocysteine</text>
        <dbReference type="Rhea" id="RHEA:42916"/>
        <dbReference type="Rhea" id="RHEA-COMP:10000"/>
        <dbReference type="Rhea" id="RHEA-COMP:10001"/>
        <dbReference type="Rhea" id="RHEA-COMP:10152"/>
        <dbReference type="Rhea" id="RHEA-COMP:10282"/>
        <dbReference type="ChEBI" id="CHEBI:17319"/>
        <dbReference type="ChEBI" id="CHEBI:33737"/>
        <dbReference type="ChEBI" id="CHEBI:33738"/>
        <dbReference type="ChEBI" id="CHEBI:57844"/>
        <dbReference type="ChEBI" id="CHEBI:57856"/>
        <dbReference type="ChEBI" id="CHEBI:59789"/>
        <dbReference type="ChEBI" id="CHEBI:74411"/>
        <dbReference type="ChEBI" id="CHEBI:74497"/>
        <dbReference type="EC" id="2.1.1.192"/>
    </reaction>
</comment>
<sequence>MPDKVHLKDMTLEEMANFFESLGEKKFRAKQVYQWLYRGVCSFEEMTDLSKELRQKLTETAEVGSLRLLQVQASQEDGTRKYLFGLADGNSVESVFMKYKYGNSICISSQAGCRMGCKFCASTIGGLCRNLTAGEMADQIISVEKNTGEKISNIVIMGTGEPFDNYENLSKFIYLVHHKAGLNIGMRSITVSTCGILPKIEVFAKEFPQVNLAISLHAPNDQIRDLTMPINKKYNMEQLLKACRDYVEETGRRITFEYALVSGVNDQAVHAEELAKRLKGMLCHVNLIPLNNVTESSFSGASRVQASQFQAQLEKLGIQATVRRELGSDIDAACGQLRLKNYENLEN</sequence>
<dbReference type="GO" id="GO:0000049">
    <property type="term" value="F:tRNA binding"/>
    <property type="evidence" value="ECO:0007669"/>
    <property type="project" value="UniProtKB-UniRule"/>
</dbReference>
<dbReference type="InterPro" id="IPR004383">
    <property type="entry name" value="rRNA_lsu_MTrfase_RlmN/Cfr"/>
</dbReference>
<dbReference type="GO" id="GO:0019843">
    <property type="term" value="F:rRNA binding"/>
    <property type="evidence" value="ECO:0007669"/>
    <property type="project" value="UniProtKB-UniRule"/>
</dbReference>
<keyword evidence="6 13" id="KW-0808">Transferase</keyword>
<dbReference type="SFLD" id="SFLDS00029">
    <property type="entry name" value="Radical_SAM"/>
    <property type="match status" value="1"/>
</dbReference>
<comment type="similarity">
    <text evidence="13">Belongs to the radical SAM superfamily. RlmN family.</text>
</comment>
<dbReference type="AlphaFoldDB" id="A0A410PUL4"/>
<keyword evidence="11 13" id="KW-0411">Iron-sulfur</keyword>
<evidence type="ECO:0000313" key="15">
    <source>
        <dbReference type="EMBL" id="QAT42600.1"/>
    </source>
</evidence>
<feature type="binding site" evidence="13">
    <location>
        <position position="291"/>
    </location>
    <ligand>
        <name>S-adenosyl-L-methionine</name>
        <dbReference type="ChEBI" id="CHEBI:59789"/>
    </ligand>
</feature>
<dbReference type="SFLD" id="SFLDG01062">
    <property type="entry name" value="methyltransferase_(Class_A)"/>
    <property type="match status" value="1"/>
</dbReference>
<keyword evidence="7 13" id="KW-0949">S-adenosyl-L-methionine</keyword>
<dbReference type="PROSITE" id="PS51918">
    <property type="entry name" value="RADICAL_SAM"/>
    <property type="match status" value="1"/>
</dbReference>
<evidence type="ECO:0000256" key="12">
    <source>
        <dbReference type="ARBA" id="ARBA00023157"/>
    </source>
</evidence>
<dbReference type="FunFam" id="1.10.150.530:FF:000003">
    <property type="entry name" value="Dual-specificity RNA methyltransferase RlmN"/>
    <property type="match status" value="1"/>
</dbReference>
<keyword evidence="10 13" id="KW-0408">Iron</keyword>
<feature type="binding site" evidence="13">
    <location>
        <position position="192"/>
    </location>
    <ligand>
        <name>S-adenosyl-L-methionine</name>
        <dbReference type="ChEBI" id="CHEBI:59789"/>
    </ligand>
</feature>
<dbReference type="InterPro" id="IPR013785">
    <property type="entry name" value="Aldolase_TIM"/>
</dbReference>
<dbReference type="Pfam" id="PF04055">
    <property type="entry name" value="Radical_SAM"/>
    <property type="match status" value="1"/>
</dbReference>
<evidence type="ECO:0000256" key="7">
    <source>
        <dbReference type="ARBA" id="ARBA00022691"/>
    </source>
</evidence>
<evidence type="ECO:0000256" key="9">
    <source>
        <dbReference type="ARBA" id="ARBA00022723"/>
    </source>
</evidence>
<dbReference type="InterPro" id="IPR027492">
    <property type="entry name" value="RNA_MTrfase_RlmN"/>
</dbReference>
<dbReference type="PANTHER" id="PTHR30544">
    <property type="entry name" value="23S RRNA METHYLTRANSFERASE"/>
    <property type="match status" value="1"/>
</dbReference>
<dbReference type="InterPro" id="IPR007197">
    <property type="entry name" value="rSAM"/>
</dbReference>
<keyword evidence="2 13" id="KW-0004">4Fe-4S</keyword>
<dbReference type="GO" id="GO:0070040">
    <property type="term" value="F:rRNA (adenine(2503)-C2-)-methyltransferase activity"/>
    <property type="evidence" value="ECO:0007669"/>
    <property type="project" value="UniProtKB-UniRule"/>
</dbReference>
<evidence type="ECO:0000256" key="3">
    <source>
        <dbReference type="ARBA" id="ARBA00022490"/>
    </source>
</evidence>
<dbReference type="EC" id="2.1.1.192" evidence="13"/>
<dbReference type="Proteomes" id="UP000287601">
    <property type="component" value="Chromosome"/>
</dbReference>
<dbReference type="GO" id="GO:0002935">
    <property type="term" value="F:tRNA (adenine(37)-C2)-methyltransferase activity"/>
    <property type="evidence" value="ECO:0007669"/>
    <property type="project" value="UniProtKB-UniRule"/>
</dbReference>
<dbReference type="PANTHER" id="PTHR30544:SF5">
    <property type="entry name" value="RADICAL SAM CORE DOMAIN-CONTAINING PROTEIN"/>
    <property type="match status" value="1"/>
</dbReference>
<dbReference type="NCBIfam" id="TIGR00048">
    <property type="entry name" value="rRNA_mod_RlmN"/>
    <property type="match status" value="1"/>
</dbReference>
<feature type="binding site" evidence="13">
    <location>
        <position position="117"/>
    </location>
    <ligand>
        <name>[4Fe-4S] cluster</name>
        <dbReference type="ChEBI" id="CHEBI:49883"/>
        <note>4Fe-4S-S-AdoMet</note>
    </ligand>
</feature>
<evidence type="ECO:0000256" key="8">
    <source>
        <dbReference type="ARBA" id="ARBA00022694"/>
    </source>
</evidence>
<comment type="function">
    <text evidence="13">Specifically methylates position 2 of adenine 2503 in 23S rRNA and position 2 of adenine 37 in tRNAs.</text>
</comment>
<evidence type="ECO:0000256" key="4">
    <source>
        <dbReference type="ARBA" id="ARBA00022552"/>
    </source>
</evidence>
<proteinExistence type="inferred from homology"/>
<dbReference type="Gene3D" id="3.20.20.70">
    <property type="entry name" value="Aldolase class I"/>
    <property type="match status" value="1"/>
</dbReference>
<feature type="binding site" evidence="13">
    <location>
        <position position="120"/>
    </location>
    <ligand>
        <name>[4Fe-4S] cluster</name>
        <dbReference type="ChEBI" id="CHEBI:49883"/>
        <note>4Fe-4S-S-AdoMet</note>
    </ligand>
</feature>
<dbReference type="InterPro" id="IPR040072">
    <property type="entry name" value="Methyltransferase_A"/>
</dbReference>
<evidence type="ECO:0000256" key="11">
    <source>
        <dbReference type="ARBA" id="ARBA00023014"/>
    </source>
</evidence>
<comment type="caution">
    <text evidence="13">Lacks conserved residue(s) required for the propagation of feature annotation.</text>
</comment>
<evidence type="ECO:0000256" key="1">
    <source>
        <dbReference type="ARBA" id="ARBA00004496"/>
    </source>
</evidence>
<dbReference type="KEGG" id="amij:EQM06_04830"/>
<evidence type="ECO:0000256" key="5">
    <source>
        <dbReference type="ARBA" id="ARBA00022603"/>
    </source>
</evidence>
<dbReference type="Gene3D" id="1.10.150.530">
    <property type="match status" value="1"/>
</dbReference>
<dbReference type="SFLD" id="SFLDF00275">
    <property type="entry name" value="adenosine_C2_methyltransferase"/>
    <property type="match status" value="1"/>
</dbReference>
<feature type="domain" description="Radical SAM core" evidence="14">
    <location>
        <begin position="99"/>
        <end position="329"/>
    </location>
</feature>
<keyword evidence="4 13" id="KW-0698">rRNA processing</keyword>
<feature type="binding site" evidence="13">
    <location>
        <begin position="160"/>
        <end position="161"/>
    </location>
    <ligand>
        <name>S-adenosyl-L-methionine</name>
        <dbReference type="ChEBI" id="CHEBI:59789"/>
    </ligand>
</feature>
<evidence type="ECO:0000256" key="10">
    <source>
        <dbReference type="ARBA" id="ARBA00023004"/>
    </source>
</evidence>
<dbReference type="GO" id="GO:0051539">
    <property type="term" value="F:4 iron, 4 sulfur cluster binding"/>
    <property type="evidence" value="ECO:0007669"/>
    <property type="project" value="UniProtKB-UniRule"/>
</dbReference>
<accession>A0A410PUL4</accession>
<keyword evidence="5 13" id="KW-0489">Methyltransferase</keyword>
<feature type="active site" description="S-methylcysteine intermediate" evidence="13">
    <location>
        <position position="334"/>
    </location>
</feature>
<feature type="binding site" evidence="13">
    <location>
        <begin position="215"/>
        <end position="217"/>
    </location>
    <ligand>
        <name>S-adenosyl-L-methionine</name>
        <dbReference type="ChEBI" id="CHEBI:59789"/>
    </ligand>
</feature>
<dbReference type="GO" id="GO:0030488">
    <property type="term" value="P:tRNA methylation"/>
    <property type="evidence" value="ECO:0007669"/>
    <property type="project" value="UniProtKB-UniRule"/>
</dbReference>
<feature type="active site" description="Proton acceptor" evidence="13">
    <location>
        <position position="93"/>
    </location>
</feature>
<dbReference type="InterPro" id="IPR048641">
    <property type="entry name" value="RlmN_N"/>
</dbReference>
<protein>
    <recommendedName>
        <fullName evidence="13">Probable dual-specificity RNA methyltransferase RlmN</fullName>
        <ecNumber evidence="13">2.1.1.192</ecNumber>
    </recommendedName>
    <alternativeName>
        <fullName evidence="13">23S rRNA (adenine(2503)-C(2))-methyltransferase</fullName>
    </alternativeName>
    <alternativeName>
        <fullName evidence="13">23S rRNA m2A2503 methyltransferase</fullName>
    </alternativeName>
    <alternativeName>
        <fullName evidence="13">Ribosomal RNA large subunit methyltransferase N</fullName>
    </alternativeName>
    <alternativeName>
        <fullName evidence="13">tRNA (adenine(37)-C(2))-methyltransferase</fullName>
    </alternativeName>
    <alternativeName>
        <fullName evidence="13">tRNA m2A37 methyltransferase</fullName>
    </alternativeName>
</protein>
<gene>
    <name evidence="13 15" type="primary">rlmN</name>
    <name evidence="15" type="ORF">EQM06_04830</name>
</gene>
<keyword evidence="8 13" id="KW-0819">tRNA processing</keyword>
<comment type="miscellaneous">
    <text evidence="13">Reaction proceeds by a ping-pong mechanism involving intermediate methylation of a conserved cysteine residue.</text>
</comment>
<comment type="cofactor">
    <cofactor evidence="13">
        <name>[4Fe-4S] cluster</name>
        <dbReference type="ChEBI" id="CHEBI:49883"/>
    </cofactor>
    <text evidence="13">Binds 1 [4Fe-4S] cluster. The cluster is coordinated with 3 cysteines and an exchangeable S-adenosyl-L-methionine.</text>
</comment>
<dbReference type="CDD" id="cd01335">
    <property type="entry name" value="Radical_SAM"/>
    <property type="match status" value="1"/>
</dbReference>
<keyword evidence="12 13" id="KW-1015">Disulfide bond</keyword>
<dbReference type="GO" id="GO:0070475">
    <property type="term" value="P:rRNA base methylation"/>
    <property type="evidence" value="ECO:0007669"/>
    <property type="project" value="UniProtKB-UniRule"/>
</dbReference>
<dbReference type="HAMAP" id="MF_01849">
    <property type="entry name" value="RNA_methyltr_RlmN"/>
    <property type="match status" value="1"/>
</dbReference>
<organism evidence="15 16">
    <name type="scientific">Aminipila luticellarii</name>
    <dbReference type="NCBI Taxonomy" id="2507160"/>
    <lineage>
        <taxon>Bacteria</taxon>
        <taxon>Bacillati</taxon>
        <taxon>Bacillota</taxon>
        <taxon>Clostridia</taxon>
        <taxon>Peptostreptococcales</taxon>
        <taxon>Anaerovoracaceae</taxon>
        <taxon>Aminipila</taxon>
    </lineage>
</organism>
<dbReference type="RefSeq" id="WP_128745250.1">
    <property type="nucleotide sequence ID" value="NZ_CP035281.1"/>
</dbReference>
<evidence type="ECO:0000259" key="14">
    <source>
        <dbReference type="PROSITE" id="PS51918"/>
    </source>
</evidence>
<dbReference type="FunFam" id="3.20.20.70:FF:000014">
    <property type="entry name" value="Probable dual-specificity RNA methyltransferase RlmN"/>
    <property type="match status" value="1"/>
</dbReference>
<dbReference type="GO" id="GO:0046872">
    <property type="term" value="F:metal ion binding"/>
    <property type="evidence" value="ECO:0007669"/>
    <property type="project" value="UniProtKB-KW"/>
</dbReference>
<dbReference type="Pfam" id="PF21016">
    <property type="entry name" value="RlmN_N"/>
    <property type="match status" value="1"/>
</dbReference>
<dbReference type="GO" id="GO:0005737">
    <property type="term" value="C:cytoplasm"/>
    <property type="evidence" value="ECO:0007669"/>
    <property type="project" value="UniProtKB-SubCell"/>
</dbReference>
<comment type="catalytic activity">
    <reaction evidence="13">
        <text>adenosine(37) in tRNA + 2 reduced [2Fe-2S]-[ferredoxin] + 2 S-adenosyl-L-methionine = 2-methyladenosine(37) in tRNA + 5'-deoxyadenosine + L-methionine + 2 oxidized [2Fe-2S]-[ferredoxin] + S-adenosyl-L-homocysteine</text>
        <dbReference type="Rhea" id="RHEA:43332"/>
        <dbReference type="Rhea" id="RHEA-COMP:10000"/>
        <dbReference type="Rhea" id="RHEA-COMP:10001"/>
        <dbReference type="Rhea" id="RHEA-COMP:10162"/>
        <dbReference type="Rhea" id="RHEA-COMP:10485"/>
        <dbReference type="ChEBI" id="CHEBI:17319"/>
        <dbReference type="ChEBI" id="CHEBI:33737"/>
        <dbReference type="ChEBI" id="CHEBI:33738"/>
        <dbReference type="ChEBI" id="CHEBI:57844"/>
        <dbReference type="ChEBI" id="CHEBI:57856"/>
        <dbReference type="ChEBI" id="CHEBI:59789"/>
        <dbReference type="ChEBI" id="CHEBI:74411"/>
        <dbReference type="ChEBI" id="CHEBI:74497"/>
        <dbReference type="EC" id="2.1.1.192"/>
    </reaction>
</comment>
<keyword evidence="3 13" id="KW-0963">Cytoplasm</keyword>
<dbReference type="InterPro" id="IPR058240">
    <property type="entry name" value="rSAM_sf"/>
</dbReference>
<dbReference type="EMBL" id="CP035281">
    <property type="protein sequence ID" value="QAT42600.1"/>
    <property type="molecule type" value="Genomic_DNA"/>
</dbReference>
<evidence type="ECO:0000256" key="6">
    <source>
        <dbReference type="ARBA" id="ARBA00022679"/>
    </source>
</evidence>
<name>A0A410PUL4_9FIRM</name>
<dbReference type="SUPFAM" id="SSF102114">
    <property type="entry name" value="Radical SAM enzymes"/>
    <property type="match status" value="1"/>
</dbReference>
<dbReference type="PIRSF" id="PIRSF006004">
    <property type="entry name" value="CHP00048"/>
    <property type="match status" value="1"/>
</dbReference>
<keyword evidence="9 13" id="KW-0479">Metal-binding</keyword>
<evidence type="ECO:0000256" key="2">
    <source>
        <dbReference type="ARBA" id="ARBA00022485"/>
    </source>
</evidence>
<evidence type="ECO:0000256" key="13">
    <source>
        <dbReference type="HAMAP-Rule" id="MF_01849"/>
    </source>
</evidence>
<evidence type="ECO:0000313" key="16">
    <source>
        <dbReference type="Proteomes" id="UP000287601"/>
    </source>
</evidence>
<dbReference type="OrthoDB" id="9793973at2"/>
<reference evidence="15 16" key="1">
    <citation type="submission" date="2019-01" db="EMBL/GenBank/DDBJ databases">
        <title>Draft genomes of a novel of Aminipila strains.</title>
        <authorList>
            <person name="Ma S."/>
        </authorList>
    </citation>
    <scope>NUCLEOTIDE SEQUENCE [LARGE SCALE GENOMIC DNA]</scope>
    <source>
        <strain evidence="16">JN-39</strain>
    </source>
</reference>